<dbReference type="Proteomes" id="UP000236161">
    <property type="component" value="Unassembled WGS sequence"/>
</dbReference>
<dbReference type="STRING" id="1088818.A0A2H9ZY90"/>
<evidence type="ECO:0000313" key="2">
    <source>
        <dbReference type="EMBL" id="PKA48246.1"/>
    </source>
</evidence>
<gene>
    <name evidence="2" type="primary">TCP7</name>
    <name evidence="2" type="ORF">AXF42_Ash020643</name>
</gene>
<feature type="signal peptide" evidence="1">
    <location>
        <begin position="1"/>
        <end position="29"/>
    </location>
</feature>
<accession>A0A2H9ZY90</accession>
<keyword evidence="1" id="KW-0732">Signal</keyword>
<proteinExistence type="predicted"/>
<evidence type="ECO:0000256" key="1">
    <source>
        <dbReference type="SAM" id="SignalP"/>
    </source>
</evidence>
<feature type="chain" id="PRO_5014129151" evidence="1">
    <location>
        <begin position="30"/>
        <end position="260"/>
    </location>
</feature>
<keyword evidence="3" id="KW-1185">Reference proteome</keyword>
<evidence type="ECO:0000313" key="3">
    <source>
        <dbReference type="Proteomes" id="UP000236161"/>
    </source>
</evidence>
<dbReference type="AlphaFoldDB" id="A0A2H9ZY90"/>
<reference evidence="2 3" key="1">
    <citation type="journal article" date="2017" name="Nature">
        <title>The Apostasia genome and the evolution of orchids.</title>
        <authorList>
            <person name="Zhang G.Q."/>
            <person name="Liu K.W."/>
            <person name="Li Z."/>
            <person name="Lohaus R."/>
            <person name="Hsiao Y.Y."/>
            <person name="Niu S.C."/>
            <person name="Wang J.Y."/>
            <person name="Lin Y.C."/>
            <person name="Xu Q."/>
            <person name="Chen L.J."/>
            <person name="Yoshida K."/>
            <person name="Fujiwara S."/>
            <person name="Wang Z.W."/>
            <person name="Zhang Y.Q."/>
            <person name="Mitsuda N."/>
            <person name="Wang M."/>
            <person name="Liu G.H."/>
            <person name="Pecoraro L."/>
            <person name="Huang H.X."/>
            <person name="Xiao X.J."/>
            <person name="Lin M."/>
            <person name="Wu X.Y."/>
            <person name="Wu W.L."/>
            <person name="Chen Y.Y."/>
            <person name="Chang S.B."/>
            <person name="Sakamoto S."/>
            <person name="Ohme-Takagi M."/>
            <person name="Yagi M."/>
            <person name="Zeng S.J."/>
            <person name="Shen C.Y."/>
            <person name="Yeh C.M."/>
            <person name="Luo Y.B."/>
            <person name="Tsai W.C."/>
            <person name="Van de Peer Y."/>
            <person name="Liu Z.J."/>
        </authorList>
    </citation>
    <scope>NUCLEOTIDE SEQUENCE [LARGE SCALE GENOMIC DNA]</scope>
    <source>
        <strain evidence="3">cv. Shenzhen</strain>
        <tissue evidence="2">Stem</tissue>
    </source>
</reference>
<name>A0A2H9ZY90_9ASPA</name>
<protein>
    <submittedName>
        <fullName evidence="2">Transcription factor TCP7</fullName>
    </submittedName>
</protein>
<sequence length="260" mass="28274">MASAAARLLSHVVVLLLLLLLCCSPMATAKLPVAFESVNYDSELAFDIAEIAFQLYVARMQRRPLKNLPIIDAFVHYANVGLKVYRSFNRNTEDIRYYAEIWGHVTGGGLHTAGVHVAYTVRDYDSELTYGNKAVDLQSHSMLWKAVEQCASSITSTSSIGSSAPVPFILGKRLRTDDDPGALATGIGPVGFWAVPRRTELGQIWSYGAPETVFPPVGEGSLARLRSYLPPVQGHLNLLASLSGAPPAAIVDGRREEKPH</sequence>
<organism evidence="2 3">
    <name type="scientific">Apostasia shenzhenica</name>
    <dbReference type="NCBI Taxonomy" id="1088818"/>
    <lineage>
        <taxon>Eukaryota</taxon>
        <taxon>Viridiplantae</taxon>
        <taxon>Streptophyta</taxon>
        <taxon>Embryophyta</taxon>
        <taxon>Tracheophyta</taxon>
        <taxon>Spermatophyta</taxon>
        <taxon>Magnoliopsida</taxon>
        <taxon>Liliopsida</taxon>
        <taxon>Asparagales</taxon>
        <taxon>Orchidaceae</taxon>
        <taxon>Apostasioideae</taxon>
        <taxon>Apostasia</taxon>
    </lineage>
</organism>
<dbReference type="EMBL" id="KZ452735">
    <property type="protein sequence ID" value="PKA48246.1"/>
    <property type="molecule type" value="Genomic_DNA"/>
</dbReference>